<feature type="coiled-coil region" evidence="3">
    <location>
        <begin position="131"/>
        <end position="158"/>
    </location>
</feature>
<dbReference type="SUPFAM" id="SSF48452">
    <property type="entry name" value="TPR-like"/>
    <property type="match status" value="1"/>
</dbReference>
<dbReference type="Gene3D" id="1.25.40.10">
    <property type="entry name" value="Tetratricopeptide repeat domain"/>
    <property type="match status" value="1"/>
</dbReference>
<evidence type="ECO:0000256" key="2">
    <source>
        <dbReference type="ARBA" id="ARBA00022803"/>
    </source>
</evidence>
<dbReference type="GO" id="GO:0060090">
    <property type="term" value="F:molecular adaptor activity"/>
    <property type="evidence" value="ECO:0007669"/>
    <property type="project" value="TreeGrafter"/>
</dbReference>
<dbReference type="GO" id="GO:0016020">
    <property type="term" value="C:membrane"/>
    <property type="evidence" value="ECO:0007669"/>
    <property type="project" value="TreeGrafter"/>
</dbReference>
<dbReference type="InterPro" id="IPR011990">
    <property type="entry name" value="TPR-like_helical_dom_sf"/>
</dbReference>
<keyword evidence="3" id="KW-0175">Coiled coil</keyword>
<keyword evidence="1" id="KW-0677">Repeat</keyword>
<dbReference type="RefSeq" id="XP_043006874.1">
    <property type="nucleotide sequence ID" value="XM_043154419.1"/>
</dbReference>
<comment type="caution">
    <text evidence="5">The sequence shown here is derived from an EMBL/GenBank/DDBJ whole genome shotgun (WGS) entry which is preliminary data.</text>
</comment>
<dbReference type="EMBL" id="CM032186">
    <property type="protein sequence ID" value="KAG7090404.1"/>
    <property type="molecule type" value="Genomic_DNA"/>
</dbReference>
<keyword evidence="2" id="KW-0802">TPR repeat</keyword>
<dbReference type="PANTHER" id="PTHR45831">
    <property type="entry name" value="LD24721P"/>
    <property type="match status" value="1"/>
</dbReference>
<dbReference type="InterPro" id="IPR047150">
    <property type="entry name" value="SGT"/>
</dbReference>
<feature type="region of interest" description="Disordered" evidence="4">
    <location>
        <begin position="1"/>
        <end position="24"/>
    </location>
</feature>
<dbReference type="GO" id="GO:0072380">
    <property type="term" value="C:TRC complex"/>
    <property type="evidence" value="ECO:0007669"/>
    <property type="project" value="TreeGrafter"/>
</dbReference>
<dbReference type="OrthoDB" id="2423701at2759"/>
<dbReference type="PANTHER" id="PTHR45831:SF5">
    <property type="entry name" value="STI1 DOMAIN-CONTAINING PROTEIN"/>
    <property type="match status" value="1"/>
</dbReference>
<organism evidence="5 6">
    <name type="scientific">Marasmius oreades</name>
    <name type="common">fairy-ring Marasmius</name>
    <dbReference type="NCBI Taxonomy" id="181124"/>
    <lineage>
        <taxon>Eukaryota</taxon>
        <taxon>Fungi</taxon>
        <taxon>Dikarya</taxon>
        <taxon>Basidiomycota</taxon>
        <taxon>Agaricomycotina</taxon>
        <taxon>Agaricomycetes</taxon>
        <taxon>Agaricomycetidae</taxon>
        <taxon>Agaricales</taxon>
        <taxon>Marasmiineae</taxon>
        <taxon>Marasmiaceae</taxon>
        <taxon>Marasmius</taxon>
    </lineage>
</organism>
<protein>
    <submittedName>
        <fullName evidence="5">Uncharacterized protein</fullName>
    </submittedName>
</protein>
<dbReference type="Proteomes" id="UP001049176">
    <property type="component" value="Chromosome 6"/>
</dbReference>
<evidence type="ECO:0000256" key="4">
    <source>
        <dbReference type="SAM" id="MobiDB-lite"/>
    </source>
</evidence>
<name>A0A9P7RVA9_9AGAR</name>
<evidence type="ECO:0000256" key="1">
    <source>
        <dbReference type="ARBA" id="ARBA00022737"/>
    </source>
</evidence>
<dbReference type="KEGG" id="more:E1B28_009524"/>
<dbReference type="InterPro" id="IPR019734">
    <property type="entry name" value="TPR_rpt"/>
</dbReference>
<dbReference type="SMART" id="SM00028">
    <property type="entry name" value="TPR"/>
    <property type="match status" value="3"/>
</dbReference>
<accession>A0A9P7RVA9</accession>
<dbReference type="GeneID" id="66078600"/>
<gene>
    <name evidence="5" type="ORF">E1B28_009524</name>
</gene>
<keyword evidence="6" id="KW-1185">Reference proteome</keyword>
<proteinExistence type="predicted"/>
<dbReference type="GO" id="GO:0006620">
    <property type="term" value="P:post-translational protein targeting to endoplasmic reticulum membrane"/>
    <property type="evidence" value="ECO:0007669"/>
    <property type="project" value="TreeGrafter"/>
</dbReference>
<dbReference type="AlphaFoldDB" id="A0A9P7RVA9"/>
<evidence type="ECO:0000256" key="3">
    <source>
        <dbReference type="SAM" id="Coils"/>
    </source>
</evidence>
<sequence length="554" mass="63597">MPKSMNEASDSANGTSDTTKNSNRLEILKEEGNKLFLEKKYTEAITKYTKAISLDGADVVLAVLYANRAACRLSLKGYAEAVKDARKATELDPTYTKAWARLATAHDRLKQPSRSREFWQKAIDTLASTTRDAELKQKEQYEKSLAAAEAAIEETRSFEARHGLLTVPHSQNSELPWTIAIGLRRQLKREGRYRSCAWALADAYESFQLGTSQMDYMATMGGHARFDLRSIENITNGILLDHRVFHITDSSWILKVQIQIRGETTCTGAWTDADPATLIHEAPNWQVERGWDWVRQAVGNTVRCWILQGYLAGGLRQDPVGEMEYLDNALEVINWGRRVWHDISTENRGVIFLDTFLYGVQKLHMEAVMKVCSRTTNVERKRQLLEKLLEEAESVIRNVDRSTIPRREDDPVYTLGYYYHPRGYAYSMRGYYLREQAKLTRKQVEQKKFMREAATAYKEASKHFDEDDESHAYFLCVAAENMLSGSAPAALTLECLQELKEAVPKIYKIWANSSMSRQGREQMFQIQLKYEPKLRRMLEEGKIKNEDPVKLEKL</sequence>
<evidence type="ECO:0000313" key="5">
    <source>
        <dbReference type="EMBL" id="KAG7090404.1"/>
    </source>
</evidence>
<reference evidence="5" key="1">
    <citation type="journal article" date="2021" name="Genome Biol. Evol.">
        <title>The assembled and annotated genome of the fairy-ring fungus Marasmius oreades.</title>
        <authorList>
            <person name="Hiltunen M."/>
            <person name="Ament-Velasquez S.L."/>
            <person name="Johannesson H."/>
        </authorList>
    </citation>
    <scope>NUCLEOTIDE SEQUENCE</scope>
    <source>
        <strain evidence="5">03SP1</strain>
    </source>
</reference>
<evidence type="ECO:0000313" key="6">
    <source>
        <dbReference type="Proteomes" id="UP001049176"/>
    </source>
</evidence>
<feature type="coiled-coil region" evidence="3">
    <location>
        <begin position="375"/>
        <end position="402"/>
    </location>
</feature>